<evidence type="ECO:0000256" key="2">
    <source>
        <dbReference type="ARBA" id="ARBA00009220"/>
    </source>
</evidence>
<dbReference type="GO" id="GO:0003677">
    <property type="term" value="F:DNA binding"/>
    <property type="evidence" value="ECO:0007669"/>
    <property type="project" value="UniProtKB-KW"/>
</dbReference>
<evidence type="ECO:0000313" key="14">
    <source>
        <dbReference type="EMBL" id="KAK7933890.1"/>
    </source>
</evidence>
<dbReference type="Gene3D" id="1.20.120.850">
    <property type="entry name" value="SWI2/SNF2 ATPases, N-terminal domain"/>
    <property type="match status" value="1"/>
</dbReference>
<evidence type="ECO:0000256" key="3">
    <source>
        <dbReference type="ARBA" id="ARBA00022741"/>
    </source>
</evidence>
<dbReference type="GO" id="GO:0000812">
    <property type="term" value="C:Swr1 complex"/>
    <property type="evidence" value="ECO:0007669"/>
    <property type="project" value="TreeGrafter"/>
</dbReference>
<dbReference type="FunFam" id="3.40.50.10810:FF:000005">
    <property type="entry name" value="Photoperiod-independent early flowering 1"/>
    <property type="match status" value="1"/>
</dbReference>
<feature type="domain" description="HSA" evidence="13">
    <location>
        <begin position="40"/>
        <end position="113"/>
    </location>
</feature>
<evidence type="ECO:0000256" key="5">
    <source>
        <dbReference type="ARBA" id="ARBA00022806"/>
    </source>
</evidence>
<dbReference type="SMART" id="SM00573">
    <property type="entry name" value="HSA"/>
    <property type="match status" value="1"/>
</dbReference>
<dbReference type="InterPro" id="IPR014012">
    <property type="entry name" value="HSA_dom"/>
</dbReference>
<dbReference type="InterPro" id="IPR050520">
    <property type="entry name" value="INO80/SWR1_helicase"/>
</dbReference>
<dbReference type="CDD" id="cd18793">
    <property type="entry name" value="SF2_C_SNF"/>
    <property type="match status" value="1"/>
</dbReference>
<dbReference type="SUPFAM" id="SSF52540">
    <property type="entry name" value="P-loop containing nucleoside triphosphate hydrolases"/>
    <property type="match status" value="2"/>
</dbReference>
<feature type="compositionally biased region" description="Polar residues" evidence="10">
    <location>
        <begin position="935"/>
        <end position="973"/>
    </location>
</feature>
<keyword evidence="5" id="KW-0347">Helicase</keyword>
<comment type="caution">
    <text evidence="14">The sequence shown here is derived from an EMBL/GenBank/DDBJ whole genome shotgun (WGS) entry which is preliminary data.</text>
</comment>
<evidence type="ECO:0000256" key="4">
    <source>
        <dbReference type="ARBA" id="ARBA00022801"/>
    </source>
</evidence>
<dbReference type="InterPro" id="IPR014001">
    <property type="entry name" value="Helicase_ATP-bd"/>
</dbReference>
<protein>
    <recommendedName>
        <fullName evidence="16">E1A-binding protein p400</fullName>
    </recommendedName>
</protein>
<proteinExistence type="inferred from homology"/>
<evidence type="ECO:0000256" key="8">
    <source>
        <dbReference type="ARBA" id="ARBA00023125"/>
    </source>
</evidence>
<keyword evidence="4" id="KW-0378">Hydrolase</keyword>
<evidence type="ECO:0000259" key="13">
    <source>
        <dbReference type="PROSITE" id="PS51204"/>
    </source>
</evidence>
<feature type="compositionally biased region" description="Acidic residues" evidence="10">
    <location>
        <begin position="1356"/>
        <end position="1371"/>
    </location>
</feature>
<keyword evidence="6" id="KW-0067">ATP-binding</keyword>
<dbReference type="PANTHER" id="PTHR45685">
    <property type="entry name" value="HELICASE SRCAP-RELATED"/>
    <property type="match status" value="1"/>
</dbReference>
<feature type="compositionally biased region" description="Acidic residues" evidence="10">
    <location>
        <begin position="182"/>
        <end position="198"/>
    </location>
</feature>
<dbReference type="InterPro" id="IPR049730">
    <property type="entry name" value="SNF2/RAD54-like_C"/>
</dbReference>
<evidence type="ECO:0000256" key="6">
    <source>
        <dbReference type="ARBA" id="ARBA00022840"/>
    </source>
</evidence>
<keyword evidence="8" id="KW-0238">DNA-binding</keyword>
<dbReference type="Proteomes" id="UP001460270">
    <property type="component" value="Unassembled WGS sequence"/>
</dbReference>
<dbReference type="InterPro" id="IPR038718">
    <property type="entry name" value="SNF2-like_sf"/>
</dbReference>
<feature type="compositionally biased region" description="Acidic residues" evidence="10">
    <location>
        <begin position="245"/>
        <end position="256"/>
    </location>
</feature>
<dbReference type="Gene3D" id="3.40.50.10810">
    <property type="entry name" value="Tandem AAA-ATPase domain"/>
    <property type="match status" value="1"/>
</dbReference>
<dbReference type="PANTHER" id="PTHR45685:SF1">
    <property type="entry name" value="HELICASE SRCAP"/>
    <property type="match status" value="1"/>
</dbReference>
<dbReference type="GO" id="GO:0016887">
    <property type="term" value="F:ATP hydrolysis activity"/>
    <property type="evidence" value="ECO:0007669"/>
    <property type="project" value="TreeGrafter"/>
</dbReference>
<sequence>MQTSQDGPQDKQIEQAKLESQVHQRISELRKEGQWSSSRLPKLMEASRPKSHWDYLLEEMQWMAADFAQERRWKEAAAKKLVRTCARYHQEKKKSEERSKTDQEIHLRHIASTIAREVEFFWSNIEQVVEIKLQFQMYDKQLKAFKLQNMSAKVVGQKVGEKTEKEELSSLRRKRKSSSSFTDDDVADEESTIEEQEAMEGHEDHKTELGDLAKEAEMPLDALLKQYAGAYADEFEWPKPSPQRDDEDTDPEELECEERSPPEAVAIDSLLSVEQYKGGDKATSSSSDGKSAKDIAEVAAATELLLPKGSFRTTSSTRSPAPSLLHGSLRDYQQIGVDWLVSLFKKRLNGILADETGLGKTVQTVAYMAHLAGQEGIWGPHLVVVRTSKLLSWEIEFKRWCPGLKILLYLGNRKERRSLRKWWAEPNAFHVCLTSYKLLMTDHSHFLRRKWRHVVLDEVQLIKDMTQKHWETIFAIKSDQRILLINTPLQNTLKELWTMIHFLLPGITRSYSDFPVKASTEQNQDYCHKLVIRLHRMIQPFILRRSKREVEKQLPKKYEHILKCRLSSRQKSLYDDILTQSRTQEALKTGHFVSVLQVLMQLQRVCNHPELVSPRDVQSSFYFSNLQFNVPSLVLGAIQKDLNTTADLSIFNLINNENKLTRYQTAEAVPKLKPSQPLIEELYNSPDQPLRPKPCPIKPMRSIVPASPIWNKPEGRLVSFTSTASQRPAVNSSVTSIAPPWQTPQHNPGENPRHHWSNCPYLTCNAASVSASGTSGPGQHVLGVPPVPLGQTLSNAVVGSMPSLSQPGVSQVARPTLAPSHALQPNLLSQRLVLTSQAQARLPSGDVVKIAQLANIAGNQTRISQPETPVTLQFQGTKFTLSPSQLRQLTTGQPLQLQGNILQIVSAPGQQIIRPQGSMVMQTVPQTVAAANATSTPGITQSPASTQQAMSVATNSNAVSSKITPSVNSTQQESSEEKNQQMKERLGRLFEANERRCSRSVLYGADVIQACLISSEPGHSAQTAGGWRWVGLESCLQAKTSSKGTTSALQSLLSVENCVDVTSKSAARLACLVPPAVAPPPQIYAVNPAVPYRLEQKSFHHHLCKSTSSIRADIHNFAAMQHVQFPDMQLMQMDSGKLEALAILLQKLRSENRRVLIFTQMVKMLDILEAFLDHRQLSYVRVDENFTPDARQENMKRFNRNRQLFCSILTNRCCSSVGTVFDADTIIFYDTDLNPSIDSRTQEWCDKIGRSKDVHIYRLESGNSIEEKLLKNGTKDLIREVAAQGTDYTLAFLTQRTIQDLFEVEAGSGEKVEEFVVLHQEPSASEAISPKVARPYIQALQSINLDDLLEEPQQQMEEETTDKESAEEEQSPGDQVEPAQIEELNAVMEQLTPIEMYALHYLECTLVSDEETVVKERLEFSKRTWELHHLQKLKEDEEERHMREDDEDLFTYTREDAYNMEYVFDAEDGHTEIMPIWTPPTPPQDDNDIYIDSVMCLMYDTTPMPESKLPPIYIRKEHKRLKMDPSAARKRRRAMERQSFPLGLCLKRPAC</sequence>
<evidence type="ECO:0000256" key="7">
    <source>
        <dbReference type="ARBA" id="ARBA00022853"/>
    </source>
</evidence>
<evidence type="ECO:0000256" key="1">
    <source>
        <dbReference type="ARBA" id="ARBA00004123"/>
    </source>
</evidence>
<keyword evidence="3" id="KW-0547">Nucleotide-binding</keyword>
<feature type="domain" description="Helicase C-terminal" evidence="12">
    <location>
        <begin position="1137"/>
        <end position="1289"/>
    </location>
</feature>
<feature type="region of interest" description="Disordered" evidence="10">
    <location>
        <begin position="1"/>
        <end position="20"/>
    </location>
</feature>
<dbReference type="GO" id="GO:0005524">
    <property type="term" value="F:ATP binding"/>
    <property type="evidence" value="ECO:0007669"/>
    <property type="project" value="UniProtKB-KW"/>
</dbReference>
<dbReference type="Pfam" id="PF00176">
    <property type="entry name" value="SNF2-rel_dom"/>
    <property type="match status" value="1"/>
</dbReference>
<feature type="region of interest" description="Disordered" evidence="10">
    <location>
        <begin position="156"/>
        <end position="205"/>
    </location>
</feature>
<evidence type="ECO:0000256" key="9">
    <source>
        <dbReference type="ARBA" id="ARBA00023242"/>
    </source>
</evidence>
<accession>A0AAW0Q4K1</accession>
<keyword evidence="9" id="KW-0539">Nucleus</keyword>
<dbReference type="GO" id="GO:0004386">
    <property type="term" value="F:helicase activity"/>
    <property type="evidence" value="ECO:0007669"/>
    <property type="project" value="UniProtKB-KW"/>
</dbReference>
<keyword evidence="15" id="KW-1185">Reference proteome</keyword>
<dbReference type="PROSITE" id="PS51194">
    <property type="entry name" value="HELICASE_CTER"/>
    <property type="match status" value="1"/>
</dbReference>
<dbReference type="GO" id="GO:0042393">
    <property type="term" value="F:histone binding"/>
    <property type="evidence" value="ECO:0007669"/>
    <property type="project" value="TreeGrafter"/>
</dbReference>
<gene>
    <name evidence="14" type="ORF">WMY93_004786</name>
</gene>
<feature type="compositionally biased region" description="Basic and acidic residues" evidence="10">
    <location>
        <begin position="159"/>
        <end position="170"/>
    </location>
</feature>
<name>A0AAW0Q4K1_9GOBI</name>
<organism evidence="14 15">
    <name type="scientific">Mugilogobius chulae</name>
    <name type="common">yellowstripe goby</name>
    <dbReference type="NCBI Taxonomy" id="88201"/>
    <lineage>
        <taxon>Eukaryota</taxon>
        <taxon>Metazoa</taxon>
        <taxon>Chordata</taxon>
        <taxon>Craniata</taxon>
        <taxon>Vertebrata</taxon>
        <taxon>Euteleostomi</taxon>
        <taxon>Actinopterygii</taxon>
        <taxon>Neopterygii</taxon>
        <taxon>Teleostei</taxon>
        <taxon>Neoteleostei</taxon>
        <taxon>Acanthomorphata</taxon>
        <taxon>Gobiaria</taxon>
        <taxon>Gobiiformes</taxon>
        <taxon>Gobioidei</taxon>
        <taxon>Gobiidae</taxon>
        <taxon>Gobionellinae</taxon>
        <taxon>Mugilogobius</taxon>
    </lineage>
</organism>
<evidence type="ECO:0000259" key="11">
    <source>
        <dbReference type="PROSITE" id="PS51192"/>
    </source>
</evidence>
<dbReference type="EMBL" id="JBBPFD010000003">
    <property type="protein sequence ID" value="KAK7933890.1"/>
    <property type="molecule type" value="Genomic_DNA"/>
</dbReference>
<dbReference type="PROSITE" id="PS51204">
    <property type="entry name" value="HSA"/>
    <property type="match status" value="1"/>
</dbReference>
<dbReference type="Gene3D" id="3.40.50.300">
    <property type="entry name" value="P-loop containing nucleotide triphosphate hydrolases"/>
    <property type="match status" value="1"/>
</dbReference>
<feature type="region of interest" description="Disordered" evidence="10">
    <location>
        <begin position="935"/>
        <end position="982"/>
    </location>
</feature>
<feature type="compositionally biased region" description="Basic and acidic residues" evidence="10">
    <location>
        <begin position="8"/>
        <end position="20"/>
    </location>
</feature>
<dbReference type="InterPro" id="IPR027417">
    <property type="entry name" value="P-loop_NTPase"/>
</dbReference>
<dbReference type="InterPro" id="IPR001650">
    <property type="entry name" value="Helicase_C-like"/>
</dbReference>
<evidence type="ECO:0008006" key="16">
    <source>
        <dbReference type="Google" id="ProtNLM"/>
    </source>
</evidence>
<evidence type="ECO:0000259" key="12">
    <source>
        <dbReference type="PROSITE" id="PS51194"/>
    </source>
</evidence>
<feature type="region of interest" description="Disordered" evidence="10">
    <location>
        <begin position="235"/>
        <end position="267"/>
    </location>
</feature>
<dbReference type="InterPro" id="IPR000330">
    <property type="entry name" value="SNF2_N"/>
</dbReference>
<feature type="domain" description="Helicase ATP-binding" evidence="11">
    <location>
        <begin position="341"/>
        <end position="506"/>
    </location>
</feature>
<reference evidence="15" key="1">
    <citation type="submission" date="2024-04" db="EMBL/GenBank/DDBJ databases">
        <title>Salinicola lusitanus LLJ914,a marine bacterium isolated from the Okinawa Trough.</title>
        <authorList>
            <person name="Li J."/>
        </authorList>
    </citation>
    <scope>NUCLEOTIDE SEQUENCE [LARGE SCALE GENOMIC DNA]</scope>
</reference>
<dbReference type="Pfam" id="PF00271">
    <property type="entry name" value="Helicase_C"/>
    <property type="match status" value="1"/>
</dbReference>
<comment type="similarity">
    <text evidence="2">Belongs to the SNF2/RAD54 helicase family. SWR1 subfamily.</text>
</comment>
<dbReference type="GO" id="GO:0006338">
    <property type="term" value="P:chromatin remodeling"/>
    <property type="evidence" value="ECO:0007669"/>
    <property type="project" value="TreeGrafter"/>
</dbReference>
<evidence type="ECO:0000256" key="10">
    <source>
        <dbReference type="SAM" id="MobiDB-lite"/>
    </source>
</evidence>
<comment type="subcellular location">
    <subcellularLocation>
        <location evidence="1">Nucleus</location>
    </subcellularLocation>
</comment>
<feature type="region of interest" description="Disordered" evidence="10">
    <location>
        <begin position="1352"/>
        <end position="1376"/>
    </location>
</feature>
<keyword evidence="7" id="KW-0156">Chromatin regulator</keyword>
<dbReference type="SMART" id="SM00487">
    <property type="entry name" value="DEXDc"/>
    <property type="match status" value="1"/>
</dbReference>
<dbReference type="PROSITE" id="PS51192">
    <property type="entry name" value="HELICASE_ATP_BIND_1"/>
    <property type="match status" value="1"/>
</dbReference>
<evidence type="ECO:0000313" key="15">
    <source>
        <dbReference type="Proteomes" id="UP001460270"/>
    </source>
</evidence>
<dbReference type="Pfam" id="PF07529">
    <property type="entry name" value="HSA"/>
    <property type="match status" value="1"/>
</dbReference>